<dbReference type="EMBL" id="JACEIK010004088">
    <property type="protein sequence ID" value="MCD9644140.1"/>
    <property type="molecule type" value="Genomic_DNA"/>
</dbReference>
<evidence type="ECO:0000313" key="2">
    <source>
        <dbReference type="Proteomes" id="UP000823775"/>
    </source>
</evidence>
<proteinExistence type="predicted"/>
<evidence type="ECO:0000313" key="1">
    <source>
        <dbReference type="EMBL" id="MCD9644140.1"/>
    </source>
</evidence>
<reference evidence="1 2" key="1">
    <citation type="journal article" date="2021" name="BMC Genomics">
        <title>Datura genome reveals duplications of psychoactive alkaloid biosynthetic genes and high mutation rate following tissue culture.</title>
        <authorList>
            <person name="Rajewski A."/>
            <person name="Carter-House D."/>
            <person name="Stajich J."/>
            <person name="Litt A."/>
        </authorList>
    </citation>
    <scope>NUCLEOTIDE SEQUENCE [LARGE SCALE GENOMIC DNA]</scope>
    <source>
        <strain evidence="1">AR-01</strain>
    </source>
</reference>
<keyword evidence="2" id="KW-1185">Reference proteome</keyword>
<comment type="caution">
    <text evidence="1">The sequence shown here is derived from an EMBL/GenBank/DDBJ whole genome shotgun (WGS) entry which is preliminary data.</text>
</comment>
<name>A0ABS8VD75_DATST</name>
<sequence>MASRGDKGKEVVVAEKGLKRLRKGIKGSNSSPVKAPPIRRFRAKAIEEHGLNGLIHERRPKPEECNLTLVRELYAYWDTSFEESTKVKIRGQGVLFSARSFNDFLCTPTVDPS</sequence>
<organism evidence="1 2">
    <name type="scientific">Datura stramonium</name>
    <name type="common">Jimsonweed</name>
    <name type="synonym">Common thornapple</name>
    <dbReference type="NCBI Taxonomy" id="4076"/>
    <lineage>
        <taxon>Eukaryota</taxon>
        <taxon>Viridiplantae</taxon>
        <taxon>Streptophyta</taxon>
        <taxon>Embryophyta</taxon>
        <taxon>Tracheophyta</taxon>
        <taxon>Spermatophyta</taxon>
        <taxon>Magnoliopsida</taxon>
        <taxon>eudicotyledons</taxon>
        <taxon>Gunneridae</taxon>
        <taxon>Pentapetalae</taxon>
        <taxon>asterids</taxon>
        <taxon>lamiids</taxon>
        <taxon>Solanales</taxon>
        <taxon>Solanaceae</taxon>
        <taxon>Solanoideae</taxon>
        <taxon>Datureae</taxon>
        <taxon>Datura</taxon>
    </lineage>
</organism>
<dbReference type="Proteomes" id="UP000823775">
    <property type="component" value="Unassembled WGS sequence"/>
</dbReference>
<gene>
    <name evidence="1" type="ORF">HAX54_032126</name>
</gene>
<accession>A0ABS8VD75</accession>
<feature type="non-terminal residue" evidence="1">
    <location>
        <position position="113"/>
    </location>
</feature>
<protein>
    <submittedName>
        <fullName evidence="1">Uncharacterized protein</fullName>
    </submittedName>
</protein>